<comment type="caution">
    <text evidence="4">The sequence shown here is derived from an EMBL/GenBank/DDBJ whole genome shotgun (WGS) entry which is preliminary data.</text>
</comment>
<dbReference type="Pfam" id="PF02927">
    <property type="entry name" value="CelD_N"/>
    <property type="match status" value="1"/>
</dbReference>
<comment type="similarity">
    <text evidence="1">Belongs to the glycosyl hydrolase 9 (cellulase E) family.</text>
</comment>
<dbReference type="SUPFAM" id="SSF81296">
    <property type="entry name" value="E set domains"/>
    <property type="match status" value="1"/>
</dbReference>
<dbReference type="InterPro" id="IPR008979">
    <property type="entry name" value="Galactose-bd-like_sf"/>
</dbReference>
<evidence type="ECO:0000256" key="2">
    <source>
        <dbReference type="SAM" id="MobiDB-lite"/>
    </source>
</evidence>
<evidence type="ECO:0000313" key="4">
    <source>
        <dbReference type="EMBL" id="MFD1050798.1"/>
    </source>
</evidence>
<name>A0ABW3MJC3_9PSEU</name>
<keyword evidence="5" id="KW-1185">Reference proteome</keyword>
<feature type="compositionally biased region" description="Polar residues" evidence="2">
    <location>
        <begin position="148"/>
        <end position="160"/>
    </location>
</feature>
<dbReference type="Gene3D" id="2.60.40.10">
    <property type="entry name" value="Immunoglobulins"/>
    <property type="match status" value="1"/>
</dbReference>
<evidence type="ECO:0000313" key="5">
    <source>
        <dbReference type="Proteomes" id="UP001597045"/>
    </source>
</evidence>
<organism evidence="4 5">
    <name type="scientific">Kibdelosporangium lantanae</name>
    <dbReference type="NCBI Taxonomy" id="1497396"/>
    <lineage>
        <taxon>Bacteria</taxon>
        <taxon>Bacillati</taxon>
        <taxon>Actinomycetota</taxon>
        <taxon>Actinomycetes</taxon>
        <taxon>Pseudonocardiales</taxon>
        <taxon>Pseudonocardiaceae</taxon>
        <taxon>Kibdelosporangium</taxon>
    </lineage>
</organism>
<dbReference type="Proteomes" id="UP001597045">
    <property type="component" value="Unassembled WGS sequence"/>
</dbReference>
<dbReference type="InterPro" id="IPR014756">
    <property type="entry name" value="Ig_E-set"/>
</dbReference>
<sequence length="244" mass="25481">NGYDALSGQNGVPFEAGQQYTLTFDAHATTAQQISAVAGEAVSPYRQISRNDVTVTPTTQHFTVTFTSTLDFPAAGNGQLAFWFGGQSFDNTICLDNISLVGGVLPPGGQAPIHGIQVNQDGYAPGLPKQATLVSDSTTSLPWTLKNSGGTTVATGQTTPRGADAASGANVHEIDFSTYDTTGTGYTLTVGSDTSFPFSISADGLKKLRYDSLAFFYNQRSGIPIDATYVGADRARPAGHVNVA</sequence>
<dbReference type="SUPFAM" id="SSF49785">
    <property type="entry name" value="Galactose-binding domain-like"/>
    <property type="match status" value="1"/>
</dbReference>
<dbReference type="EMBL" id="JBHTIS010003097">
    <property type="protein sequence ID" value="MFD1050798.1"/>
    <property type="molecule type" value="Genomic_DNA"/>
</dbReference>
<gene>
    <name evidence="4" type="ORF">ACFQ1S_37335</name>
</gene>
<evidence type="ECO:0000259" key="3">
    <source>
        <dbReference type="Pfam" id="PF02927"/>
    </source>
</evidence>
<dbReference type="InterPro" id="IPR004197">
    <property type="entry name" value="Cellulase_Ig-like"/>
</dbReference>
<reference evidence="5" key="1">
    <citation type="journal article" date="2019" name="Int. J. Syst. Evol. Microbiol.">
        <title>The Global Catalogue of Microorganisms (GCM) 10K type strain sequencing project: providing services to taxonomists for standard genome sequencing and annotation.</title>
        <authorList>
            <consortium name="The Broad Institute Genomics Platform"/>
            <consortium name="The Broad Institute Genome Sequencing Center for Infectious Disease"/>
            <person name="Wu L."/>
            <person name="Ma J."/>
        </authorList>
    </citation>
    <scope>NUCLEOTIDE SEQUENCE [LARGE SCALE GENOMIC DNA]</scope>
    <source>
        <strain evidence="5">JCM 31486</strain>
    </source>
</reference>
<feature type="domain" description="Cellulase Ig-like" evidence="3">
    <location>
        <begin position="116"/>
        <end position="195"/>
    </location>
</feature>
<proteinExistence type="inferred from homology"/>
<dbReference type="CDD" id="cd02850">
    <property type="entry name" value="E_set_Cellulase_N"/>
    <property type="match status" value="1"/>
</dbReference>
<feature type="region of interest" description="Disordered" evidence="2">
    <location>
        <begin position="148"/>
        <end position="167"/>
    </location>
</feature>
<protein>
    <submittedName>
        <fullName evidence="4">Cellulase N-terminal Ig-like domain-containing protein</fullName>
    </submittedName>
</protein>
<dbReference type="InterPro" id="IPR013783">
    <property type="entry name" value="Ig-like_fold"/>
</dbReference>
<feature type="non-terminal residue" evidence="4">
    <location>
        <position position="244"/>
    </location>
</feature>
<evidence type="ECO:0000256" key="1">
    <source>
        <dbReference type="ARBA" id="ARBA00007072"/>
    </source>
</evidence>
<accession>A0ABW3MJC3</accession>
<dbReference type="Gene3D" id="2.60.120.260">
    <property type="entry name" value="Galactose-binding domain-like"/>
    <property type="match status" value="1"/>
</dbReference>
<feature type="non-terminal residue" evidence="4">
    <location>
        <position position="1"/>
    </location>
</feature>